<keyword evidence="7" id="KW-0175">Coiled coil</keyword>
<keyword evidence="3" id="KW-0378">Hydrolase</keyword>
<dbReference type="SUPFAM" id="SSF52540">
    <property type="entry name" value="P-loop containing nucleoside triphosphate hydrolases"/>
    <property type="match status" value="1"/>
</dbReference>
<dbReference type="PANTHER" id="PTHR12131">
    <property type="entry name" value="ATP-DEPENDENT RNA AND DNA HELICASE"/>
    <property type="match status" value="1"/>
</dbReference>
<dbReference type="GO" id="GO:0003724">
    <property type="term" value="F:RNA helicase activity"/>
    <property type="evidence" value="ECO:0007669"/>
    <property type="project" value="InterPro"/>
</dbReference>
<dbReference type="InterPro" id="IPR048392">
    <property type="entry name" value="MTR4-like_stalk"/>
</dbReference>
<dbReference type="InterPro" id="IPR016438">
    <property type="entry name" value="SKI2-like"/>
</dbReference>
<feature type="compositionally biased region" description="Low complexity" evidence="8">
    <location>
        <begin position="33"/>
        <end position="43"/>
    </location>
</feature>
<reference evidence="11" key="1">
    <citation type="submission" date="2020-11" db="EMBL/GenBank/DDBJ databases">
        <title>Chlorella ohadii genome sequencing and assembly.</title>
        <authorList>
            <person name="Murik O."/>
            <person name="Treves H."/>
            <person name="Kedem I."/>
            <person name="Shotland Y."/>
            <person name="Kaplan A."/>
        </authorList>
    </citation>
    <scope>NUCLEOTIDE SEQUENCE</scope>
    <source>
        <strain evidence="11">1</strain>
    </source>
</reference>
<dbReference type="PROSITE" id="PS51192">
    <property type="entry name" value="HELICASE_ATP_BIND_1"/>
    <property type="match status" value="1"/>
</dbReference>
<dbReference type="EMBL" id="JADXDR010000126">
    <property type="protein sequence ID" value="KAI7838417.1"/>
    <property type="molecule type" value="Genomic_DNA"/>
</dbReference>
<feature type="domain" description="Helicase ATP-binding" evidence="9">
    <location>
        <begin position="107"/>
        <end position="252"/>
    </location>
</feature>
<dbReference type="InterPro" id="IPR001650">
    <property type="entry name" value="Helicase_C-like"/>
</dbReference>
<gene>
    <name evidence="11" type="ORF">COHA_007790</name>
</gene>
<feature type="compositionally biased region" description="Basic and acidic residues" evidence="8">
    <location>
        <begin position="22"/>
        <end position="31"/>
    </location>
</feature>
<accession>A0AAD5H3V5</accession>
<dbReference type="GO" id="GO:0005634">
    <property type="term" value="C:nucleus"/>
    <property type="evidence" value="ECO:0007669"/>
    <property type="project" value="UniProtKB-SubCell"/>
</dbReference>
<dbReference type="PANTHER" id="PTHR12131:SF7">
    <property type="entry name" value="EXOSOME RNA HELICASE MTR4"/>
    <property type="match status" value="1"/>
</dbReference>
<evidence type="ECO:0000256" key="1">
    <source>
        <dbReference type="ARBA" id="ARBA00004123"/>
    </source>
</evidence>
<dbReference type="InterPro" id="IPR025696">
    <property type="entry name" value="Beta-barrel_MTR4"/>
</dbReference>
<dbReference type="FunFam" id="3.40.50.300:FF:000083">
    <property type="entry name" value="ATP-dependent RNA helicase DOB1"/>
    <property type="match status" value="1"/>
</dbReference>
<dbReference type="InterPro" id="IPR027417">
    <property type="entry name" value="P-loop_NTPase"/>
</dbReference>
<dbReference type="Pfam" id="PF00271">
    <property type="entry name" value="Helicase_C"/>
    <property type="match status" value="1"/>
</dbReference>
<feature type="coiled-coil region" evidence="7">
    <location>
        <begin position="596"/>
        <end position="623"/>
    </location>
</feature>
<dbReference type="InterPro" id="IPR012961">
    <property type="entry name" value="Ski2/MTR4_C"/>
</dbReference>
<dbReference type="CDD" id="cd18795">
    <property type="entry name" value="SF2_C_Ski2"/>
    <property type="match status" value="1"/>
</dbReference>
<keyword evidence="12" id="KW-1185">Reference proteome</keyword>
<dbReference type="GO" id="GO:0000460">
    <property type="term" value="P:maturation of 5.8S rRNA"/>
    <property type="evidence" value="ECO:0007669"/>
    <property type="project" value="TreeGrafter"/>
</dbReference>
<dbReference type="InterPro" id="IPR014001">
    <property type="entry name" value="Helicase_ATP-bd"/>
</dbReference>
<evidence type="ECO:0000256" key="2">
    <source>
        <dbReference type="ARBA" id="ARBA00022741"/>
    </source>
</evidence>
<sequence>MSDTAALDGTPEGLAAAAAAREALKQKKRSLEQQQAATSAAAAKKPAGERPPPSCTHEVAVPPDFDVAAAQAALNQEQHGTLEDPKWAGPLAKEYPFTLDPFQATAIACIERRESVLVAAHTSAGKTVVAEYAIAKSLAAEQRVVYTSPLKALSNQKYRELAEEFGDVGLMTGDVTLNPNARCMVMTTEILRSMIYRGSEFLREVDWVIFDEVWEETIIFMPSSTRMVFLSATLPNAFQFAQWVSYIHTQPCHVVYTDYRPTPLVHYGFPSGGKGLYLLVDERGNFREDNFDKMRAAFGAIGDAKPGRANGGAETNDSKHAARDGDRRSSAGGGRGGRGGGDRRKSGGRGGGGGGRGDGKDGKQGGGSVSEDLQKLVGLIKDKHFEPAIVFSFSRRECEQYAGDLHRKAKVDFNSQEEKEAVTEVFNRAIECLKEEDRELPFIKSILPMLQCGIAMHHSGLLPILKELVEILFGEGLIKVLFSTETFAMGLNMPARTVVFTALQKWDGEETRWIGSGEYIQMSGRAGRRGTDDRGMVFLMCDDCFDGETAKAMLQGKSTPLLSSFRLSYYTLLNLIRRIEGSGYDMEYVISKSFSQFQHEQQLPELESRLKAAEAEAAQISAATDAAAAEYSEGRQQLAAAAAVVRQAMHLPQHCLHFLRPGRIVRVTEGERQWGYGVVVSVLRKAAQDRVGVPESAAAAYLVDTLLCVAGSGGDFKQEQERKREVQGAPQPAALTAANAEMQVVPVPLPLVSDISTLRVSIPADLRPPEARKAVLLTLRTLAQRYPGGQLPLLDPVADMGIQDEQVEAAMAEAAAVRQRLAANPIWQAEQGSGDPSQLDALRKKSELIQESEAIKKRMKESQLVSFKHESTHRSAALRKLGFIDAEGQVTLKGRAACEIDTADELLTTEMMFDGTFGSLDKHQLVALVSCLVPVDRSNDQIKLTAQLAGPLTALQAAALRIAQVSKECKLEVDEASRMHTLVSKECKLEVDEEEYLQSFRPFLMDVIYAWSKGASFGQICGMTEIMEGSIIRAARRLDELMQQLQRAATVVGDTELADKFAASHETIRRGVMFSASLYL</sequence>
<evidence type="ECO:0000313" key="12">
    <source>
        <dbReference type="Proteomes" id="UP001205105"/>
    </source>
</evidence>
<dbReference type="Proteomes" id="UP001205105">
    <property type="component" value="Unassembled WGS sequence"/>
</dbReference>
<dbReference type="GO" id="GO:0003723">
    <property type="term" value="F:RNA binding"/>
    <property type="evidence" value="ECO:0007669"/>
    <property type="project" value="InterPro"/>
</dbReference>
<dbReference type="Gene3D" id="1.20.1500.20">
    <property type="match status" value="1"/>
</dbReference>
<organism evidence="11 12">
    <name type="scientific">Chlorella ohadii</name>
    <dbReference type="NCBI Taxonomy" id="2649997"/>
    <lineage>
        <taxon>Eukaryota</taxon>
        <taxon>Viridiplantae</taxon>
        <taxon>Chlorophyta</taxon>
        <taxon>core chlorophytes</taxon>
        <taxon>Trebouxiophyceae</taxon>
        <taxon>Chlorellales</taxon>
        <taxon>Chlorellaceae</taxon>
        <taxon>Chlorella clade</taxon>
        <taxon>Chlorella</taxon>
    </lineage>
</organism>
<feature type="region of interest" description="Disordered" evidence="8">
    <location>
        <begin position="20"/>
        <end position="56"/>
    </location>
</feature>
<keyword evidence="2" id="KW-0547">Nucleotide-binding</keyword>
<dbReference type="PIRSF" id="PIRSF005198">
    <property type="entry name" value="Antiviral_helicase_SKI2"/>
    <property type="match status" value="1"/>
</dbReference>
<evidence type="ECO:0000259" key="10">
    <source>
        <dbReference type="PROSITE" id="PS51194"/>
    </source>
</evidence>
<proteinExistence type="predicted"/>
<feature type="domain" description="Helicase C-terminal" evidence="10">
    <location>
        <begin position="372"/>
        <end position="573"/>
    </location>
</feature>
<protein>
    <recommendedName>
        <fullName evidence="13">Superkiller viralicidic activity 2-like 2</fullName>
    </recommendedName>
</protein>
<dbReference type="Pfam" id="PF08148">
    <property type="entry name" value="DSHCT"/>
    <property type="match status" value="1"/>
</dbReference>
<dbReference type="InterPro" id="IPR050699">
    <property type="entry name" value="RNA-DNA_Helicase"/>
</dbReference>
<dbReference type="SMART" id="SM00490">
    <property type="entry name" value="HELICc"/>
    <property type="match status" value="1"/>
</dbReference>
<dbReference type="Gene3D" id="1.10.3380.30">
    <property type="match status" value="1"/>
</dbReference>
<evidence type="ECO:0000256" key="8">
    <source>
        <dbReference type="SAM" id="MobiDB-lite"/>
    </source>
</evidence>
<dbReference type="GO" id="GO:0006401">
    <property type="term" value="P:RNA catabolic process"/>
    <property type="evidence" value="ECO:0007669"/>
    <property type="project" value="InterPro"/>
</dbReference>
<dbReference type="PROSITE" id="PS51194">
    <property type="entry name" value="HELICASE_CTER"/>
    <property type="match status" value="1"/>
</dbReference>
<feature type="compositionally biased region" description="Basic and acidic residues" evidence="8">
    <location>
        <begin position="316"/>
        <end position="329"/>
    </location>
</feature>
<evidence type="ECO:0008006" key="13">
    <source>
        <dbReference type="Google" id="ProtNLM"/>
    </source>
</evidence>
<evidence type="ECO:0000256" key="6">
    <source>
        <dbReference type="ARBA" id="ARBA00023242"/>
    </source>
</evidence>
<dbReference type="Pfam" id="PF13234">
    <property type="entry name" value="MTR4_beta-barrel"/>
    <property type="match status" value="1"/>
</dbReference>
<keyword evidence="6" id="KW-0539">Nucleus</keyword>
<dbReference type="GO" id="GO:0016787">
    <property type="term" value="F:hydrolase activity"/>
    <property type="evidence" value="ECO:0007669"/>
    <property type="project" value="UniProtKB-KW"/>
</dbReference>
<evidence type="ECO:0000256" key="4">
    <source>
        <dbReference type="ARBA" id="ARBA00022806"/>
    </source>
</evidence>
<dbReference type="Pfam" id="PF00270">
    <property type="entry name" value="DEAD"/>
    <property type="match status" value="1"/>
</dbReference>
<dbReference type="Gene3D" id="3.40.50.300">
    <property type="entry name" value="P-loop containing nucleotide triphosphate hydrolases"/>
    <property type="match status" value="2"/>
</dbReference>
<dbReference type="SMART" id="SM01142">
    <property type="entry name" value="DSHCT"/>
    <property type="match status" value="1"/>
</dbReference>
<dbReference type="Pfam" id="PF21408">
    <property type="entry name" value="MTR4-like_stalk"/>
    <property type="match status" value="1"/>
</dbReference>
<comment type="subcellular location">
    <subcellularLocation>
        <location evidence="1">Nucleus</location>
    </subcellularLocation>
</comment>
<dbReference type="Gene3D" id="2.40.30.300">
    <property type="match status" value="1"/>
</dbReference>
<keyword evidence="5" id="KW-0067">ATP-binding</keyword>
<evidence type="ECO:0000256" key="7">
    <source>
        <dbReference type="SAM" id="Coils"/>
    </source>
</evidence>
<keyword evidence="4" id="KW-0347">Helicase</keyword>
<evidence type="ECO:0000313" key="11">
    <source>
        <dbReference type="EMBL" id="KAI7838417.1"/>
    </source>
</evidence>
<dbReference type="InterPro" id="IPR011545">
    <property type="entry name" value="DEAD/DEAH_box_helicase_dom"/>
</dbReference>
<feature type="region of interest" description="Disordered" evidence="8">
    <location>
        <begin position="302"/>
        <end position="368"/>
    </location>
</feature>
<comment type="caution">
    <text evidence="11">The sequence shown here is derived from an EMBL/GenBank/DDBJ whole genome shotgun (WGS) entry which is preliminary data.</text>
</comment>
<evidence type="ECO:0000259" key="9">
    <source>
        <dbReference type="PROSITE" id="PS51192"/>
    </source>
</evidence>
<dbReference type="SMART" id="SM00487">
    <property type="entry name" value="DEXDc"/>
    <property type="match status" value="1"/>
</dbReference>
<dbReference type="AlphaFoldDB" id="A0AAD5H3V5"/>
<evidence type="ECO:0000256" key="5">
    <source>
        <dbReference type="ARBA" id="ARBA00022840"/>
    </source>
</evidence>
<evidence type="ECO:0000256" key="3">
    <source>
        <dbReference type="ARBA" id="ARBA00022801"/>
    </source>
</evidence>
<name>A0AAD5H3V5_9CHLO</name>
<dbReference type="GO" id="GO:0005524">
    <property type="term" value="F:ATP binding"/>
    <property type="evidence" value="ECO:0007669"/>
    <property type="project" value="UniProtKB-KW"/>
</dbReference>